<evidence type="ECO:0000313" key="2">
    <source>
        <dbReference type="Proteomes" id="UP000029868"/>
    </source>
</evidence>
<comment type="caution">
    <text evidence="1">The sequence shown here is derived from an EMBL/GenBank/DDBJ whole genome shotgun (WGS) entry which is preliminary data.</text>
</comment>
<gene>
    <name evidence="1" type="ORF">GAB14E_0417</name>
</gene>
<dbReference type="EMBL" id="JQEC01000022">
    <property type="protein sequence ID" value="KGJ93603.1"/>
    <property type="molecule type" value="Genomic_DNA"/>
</dbReference>
<organism evidence="1 2">
    <name type="scientific">Colwellia psychrerythraea</name>
    <name type="common">Vibrio psychroerythus</name>
    <dbReference type="NCBI Taxonomy" id="28229"/>
    <lineage>
        <taxon>Bacteria</taxon>
        <taxon>Pseudomonadati</taxon>
        <taxon>Pseudomonadota</taxon>
        <taxon>Gammaproteobacteria</taxon>
        <taxon>Alteromonadales</taxon>
        <taxon>Colwelliaceae</taxon>
        <taxon>Colwellia</taxon>
    </lineage>
</organism>
<dbReference type="AlphaFoldDB" id="A0A099KVE0"/>
<dbReference type="RefSeq" id="WP_033082271.1">
    <property type="nucleotide sequence ID" value="NZ_JQEC01000022.1"/>
</dbReference>
<reference evidence="1 2" key="1">
    <citation type="submission" date="2014-08" db="EMBL/GenBank/DDBJ databases">
        <title>Genomic and Phenotypic Diversity of Colwellia psychrerythraea strains from Disparate Marine Basins.</title>
        <authorList>
            <person name="Techtmann S.M."/>
            <person name="Stelling S.C."/>
            <person name="Utturkar S.M."/>
            <person name="Alshibli N."/>
            <person name="Harris A."/>
            <person name="Brown S.D."/>
            <person name="Hazen T.C."/>
        </authorList>
    </citation>
    <scope>NUCLEOTIDE SEQUENCE [LARGE SCALE GENOMIC DNA]</scope>
    <source>
        <strain evidence="1 2">GAB14E</strain>
    </source>
</reference>
<sequence>MAIDQVLLLILNHLSKHKKLVVSWAAIQLWQPKAFELLLKNHVIKPTDKANNIQCQICEKHCTVDVTRHDYPNNNIRYYAMCLDDYMHEQVGRMTIPPEQLMQWQYSTKQLLKIIARLLDIDKEVTFSVNTEQTRLAMLAKDAGRKWVTLIHNPLALEINQMILPLEEILYFDGNSLALDIDRVNYALNLKQPAQEKGYSPNVNKRDKGKFNTQAMHQDWQDEAIRLKKKSPNHNKTWISKQIAKLSIAQERSAETIRKSIDV</sequence>
<dbReference type="OrthoDB" id="6223884at2"/>
<accession>A0A099KVE0</accession>
<dbReference type="PATRIC" id="fig|28229.3.peg.2209"/>
<evidence type="ECO:0000313" key="1">
    <source>
        <dbReference type="EMBL" id="KGJ93603.1"/>
    </source>
</evidence>
<dbReference type="Proteomes" id="UP000029868">
    <property type="component" value="Unassembled WGS sequence"/>
</dbReference>
<proteinExistence type="predicted"/>
<protein>
    <submittedName>
        <fullName evidence="1">Uncharacterized protein</fullName>
    </submittedName>
</protein>
<name>A0A099KVE0_COLPS</name>